<feature type="transmembrane region" description="Helical" evidence="2">
    <location>
        <begin position="58"/>
        <end position="82"/>
    </location>
</feature>
<dbReference type="AlphaFoldDB" id="A0A0D7B2A3"/>
<feature type="region of interest" description="Disordered" evidence="1">
    <location>
        <begin position="287"/>
        <end position="318"/>
    </location>
</feature>
<dbReference type="Proteomes" id="UP000054007">
    <property type="component" value="Unassembled WGS sequence"/>
</dbReference>
<evidence type="ECO:0000256" key="1">
    <source>
        <dbReference type="SAM" id="MobiDB-lite"/>
    </source>
</evidence>
<feature type="transmembrane region" description="Helical" evidence="2">
    <location>
        <begin position="6"/>
        <end position="26"/>
    </location>
</feature>
<feature type="transmembrane region" description="Helical" evidence="2">
    <location>
        <begin position="131"/>
        <end position="152"/>
    </location>
</feature>
<evidence type="ECO:0000313" key="4">
    <source>
        <dbReference type="Proteomes" id="UP000054007"/>
    </source>
</evidence>
<gene>
    <name evidence="3" type="ORF">CYLTODRAFT_493219</name>
</gene>
<sequence length="318" mass="35294">MNNYLGTNITLSVLYVPYALLLVLALHRTRLRVKSQPSNIYSAHRQNVLGGATLSWSYIVLIAAVVLMFIFTTVAMVFRWIIFYMDHLYDDMSVLTMLLVAQVPLLMMGLNVLLADIILIWRSWIIHGRAVWVVLFPSIGVVADIVGLVLTFTERTKPTTFSALALPVLFPAISLVVTGYCTIVIAIRIMRLNRLQGGAFWAAAPVLQIIVESAMLYSAALVLDILSVFVVARLNEYSQVLVLVTAGMCPTWILTRIISGQSSGEDNRVALTDFDSRTDETTALEMLRKASRSSATSSEDDVKEGSRILHSRPDSLRN</sequence>
<proteinExistence type="predicted"/>
<dbReference type="OrthoDB" id="2756618at2759"/>
<evidence type="ECO:0000256" key="2">
    <source>
        <dbReference type="SAM" id="Phobius"/>
    </source>
</evidence>
<name>A0A0D7B2A3_9AGAR</name>
<feature type="transmembrane region" description="Helical" evidence="2">
    <location>
        <begin position="94"/>
        <end position="119"/>
    </location>
</feature>
<organism evidence="3 4">
    <name type="scientific">Cylindrobasidium torrendii FP15055 ss-10</name>
    <dbReference type="NCBI Taxonomy" id="1314674"/>
    <lineage>
        <taxon>Eukaryota</taxon>
        <taxon>Fungi</taxon>
        <taxon>Dikarya</taxon>
        <taxon>Basidiomycota</taxon>
        <taxon>Agaricomycotina</taxon>
        <taxon>Agaricomycetes</taxon>
        <taxon>Agaricomycetidae</taxon>
        <taxon>Agaricales</taxon>
        <taxon>Marasmiineae</taxon>
        <taxon>Physalacriaceae</taxon>
        <taxon>Cylindrobasidium</taxon>
    </lineage>
</organism>
<feature type="transmembrane region" description="Helical" evidence="2">
    <location>
        <begin position="240"/>
        <end position="258"/>
    </location>
</feature>
<feature type="transmembrane region" description="Helical" evidence="2">
    <location>
        <begin position="199"/>
        <end position="220"/>
    </location>
</feature>
<feature type="transmembrane region" description="Helical" evidence="2">
    <location>
        <begin position="164"/>
        <end position="187"/>
    </location>
</feature>
<keyword evidence="4" id="KW-1185">Reference proteome</keyword>
<keyword evidence="2" id="KW-0472">Membrane</keyword>
<accession>A0A0D7B2A3</accession>
<feature type="compositionally biased region" description="Basic and acidic residues" evidence="1">
    <location>
        <begin position="303"/>
        <end position="318"/>
    </location>
</feature>
<evidence type="ECO:0000313" key="3">
    <source>
        <dbReference type="EMBL" id="KIY64325.1"/>
    </source>
</evidence>
<dbReference type="EMBL" id="KN880642">
    <property type="protein sequence ID" value="KIY64325.1"/>
    <property type="molecule type" value="Genomic_DNA"/>
</dbReference>
<reference evidence="3 4" key="1">
    <citation type="journal article" date="2015" name="Fungal Genet. Biol.">
        <title>Evolution of novel wood decay mechanisms in Agaricales revealed by the genome sequences of Fistulina hepatica and Cylindrobasidium torrendii.</title>
        <authorList>
            <person name="Floudas D."/>
            <person name="Held B.W."/>
            <person name="Riley R."/>
            <person name="Nagy L.G."/>
            <person name="Koehler G."/>
            <person name="Ransdell A.S."/>
            <person name="Younus H."/>
            <person name="Chow J."/>
            <person name="Chiniquy J."/>
            <person name="Lipzen A."/>
            <person name="Tritt A."/>
            <person name="Sun H."/>
            <person name="Haridas S."/>
            <person name="LaButti K."/>
            <person name="Ohm R.A."/>
            <person name="Kues U."/>
            <person name="Blanchette R.A."/>
            <person name="Grigoriev I.V."/>
            <person name="Minto R.E."/>
            <person name="Hibbett D.S."/>
        </authorList>
    </citation>
    <scope>NUCLEOTIDE SEQUENCE [LARGE SCALE GENOMIC DNA]</scope>
    <source>
        <strain evidence="3 4">FP15055 ss-10</strain>
    </source>
</reference>
<protein>
    <submittedName>
        <fullName evidence="3">Uncharacterized protein</fullName>
    </submittedName>
</protein>
<keyword evidence="2" id="KW-1133">Transmembrane helix</keyword>
<keyword evidence="2" id="KW-0812">Transmembrane</keyword>